<feature type="compositionally biased region" description="Basic residues" evidence="1">
    <location>
        <begin position="23"/>
        <end position="50"/>
    </location>
</feature>
<evidence type="ECO:0000313" key="3">
    <source>
        <dbReference type="Proteomes" id="UP000026961"/>
    </source>
</evidence>
<reference evidence="2" key="1">
    <citation type="submission" date="2015-04" db="UniProtKB">
        <authorList>
            <consortium name="EnsemblPlants"/>
        </authorList>
    </citation>
    <scope>IDENTIFICATION</scope>
</reference>
<evidence type="ECO:0000313" key="2">
    <source>
        <dbReference type="EnsemblPlants" id="OGLUM03G21410.1"/>
    </source>
</evidence>
<feature type="compositionally biased region" description="Basic and acidic residues" evidence="1">
    <location>
        <begin position="175"/>
        <end position="187"/>
    </location>
</feature>
<feature type="region of interest" description="Disordered" evidence="1">
    <location>
        <begin position="1"/>
        <end position="152"/>
    </location>
</feature>
<proteinExistence type="predicted"/>
<sequence>MERRLAVWKGRSSVAAGMEGRGRRGRSRARRPRREAARRRGGGRSPRGRWRGSGGGGRRGAVARPRAHGREATSRGGEEEGSGGSGKEEVRASASDAARTYGVGDARKAATARPGSTLPRASMLGSVRPRVPRSSRNGAAANSNLPLAQPRLGSWPAAAEQAANALDRGVQSMEVEGKEKMESRERRGRKEWIFCADPRIYL</sequence>
<dbReference type="Proteomes" id="UP000026961">
    <property type="component" value="Chromosome 3"/>
</dbReference>
<name>A0A0D9Z8L0_9ORYZ</name>
<feature type="compositionally biased region" description="Low complexity" evidence="1">
    <location>
        <begin position="126"/>
        <end position="136"/>
    </location>
</feature>
<dbReference type="EnsemblPlants" id="OGLUM03G21410.1">
    <property type="protein sequence ID" value="OGLUM03G21410.1"/>
    <property type="gene ID" value="OGLUM03G21410"/>
</dbReference>
<keyword evidence="3" id="KW-1185">Reference proteome</keyword>
<dbReference type="Gramene" id="OGLUM03G21410.1">
    <property type="protein sequence ID" value="OGLUM03G21410.1"/>
    <property type="gene ID" value="OGLUM03G21410"/>
</dbReference>
<dbReference type="HOGENOM" id="CLU_1356538_0_0_1"/>
<reference evidence="2" key="2">
    <citation type="submission" date="2018-05" db="EMBL/GenBank/DDBJ databases">
        <title>OgluRS3 (Oryza glumaepatula Reference Sequence Version 3).</title>
        <authorList>
            <person name="Zhang J."/>
            <person name="Kudrna D."/>
            <person name="Lee S."/>
            <person name="Talag J."/>
            <person name="Welchert J."/>
            <person name="Wing R.A."/>
        </authorList>
    </citation>
    <scope>NUCLEOTIDE SEQUENCE [LARGE SCALE GENOMIC DNA]</scope>
</reference>
<feature type="compositionally biased region" description="Basic and acidic residues" evidence="1">
    <location>
        <begin position="68"/>
        <end position="78"/>
    </location>
</feature>
<protein>
    <submittedName>
        <fullName evidence="2">Uncharacterized protein</fullName>
    </submittedName>
</protein>
<evidence type="ECO:0000256" key="1">
    <source>
        <dbReference type="SAM" id="MobiDB-lite"/>
    </source>
</evidence>
<organism evidence="2">
    <name type="scientific">Oryza glumipatula</name>
    <dbReference type="NCBI Taxonomy" id="40148"/>
    <lineage>
        <taxon>Eukaryota</taxon>
        <taxon>Viridiplantae</taxon>
        <taxon>Streptophyta</taxon>
        <taxon>Embryophyta</taxon>
        <taxon>Tracheophyta</taxon>
        <taxon>Spermatophyta</taxon>
        <taxon>Magnoliopsida</taxon>
        <taxon>Liliopsida</taxon>
        <taxon>Poales</taxon>
        <taxon>Poaceae</taxon>
        <taxon>BOP clade</taxon>
        <taxon>Oryzoideae</taxon>
        <taxon>Oryzeae</taxon>
        <taxon>Oryzinae</taxon>
        <taxon>Oryza</taxon>
    </lineage>
</organism>
<accession>A0A0D9Z8L0</accession>
<feature type="region of interest" description="Disordered" evidence="1">
    <location>
        <begin position="168"/>
        <end position="187"/>
    </location>
</feature>
<dbReference type="AlphaFoldDB" id="A0A0D9Z8L0"/>